<name>Q6IL92_DROME</name>
<sequence>MSLPLPATATDKANISTKTPFAGGFKWSDAESGEGVGASTRSLSLFPAVAAASAVLMSCCHRSWPCCYCSTCCSFSGRRCFAQFAKSSNCDEVGFGLGHPQSDSPLSLTNLLLINIMTPSLTIIRNVERPPAKGCAFVKFGSQQEAQSAITNLHGSQTMPPRRQAGSQCSPKSPPPIPSSSTRTKSTTKSSSASASAFSF</sequence>
<gene>
    <name evidence="4" type="ORF">HDC10029</name>
</gene>
<feature type="domain" description="RRM" evidence="3">
    <location>
        <begin position="121"/>
        <end position="157"/>
    </location>
</feature>
<dbReference type="SUPFAM" id="SSF54928">
    <property type="entry name" value="RNA-binding domain, RBD"/>
    <property type="match status" value="1"/>
</dbReference>
<feature type="compositionally biased region" description="Low complexity" evidence="2">
    <location>
        <begin position="179"/>
        <end position="200"/>
    </location>
</feature>
<evidence type="ECO:0000259" key="3">
    <source>
        <dbReference type="Pfam" id="PF00076"/>
    </source>
</evidence>
<evidence type="ECO:0000256" key="1">
    <source>
        <dbReference type="ARBA" id="ARBA00022884"/>
    </source>
</evidence>
<dbReference type="InterPro" id="IPR000504">
    <property type="entry name" value="RRM_dom"/>
</dbReference>
<dbReference type="Pfam" id="PF00076">
    <property type="entry name" value="RRM_1"/>
    <property type="match status" value="1"/>
</dbReference>
<feature type="compositionally biased region" description="Polar residues" evidence="2">
    <location>
        <begin position="154"/>
        <end position="169"/>
    </location>
</feature>
<dbReference type="EMBL" id="BK002124">
    <property type="protein sequence ID" value="DAA02969.1"/>
    <property type="molecule type" value="Genomic_DNA"/>
</dbReference>
<reference evidence="4" key="1">
    <citation type="journal article" date="2003" name="Genome Biol.">
        <title>An integrated gene annotation and transcriptional profiling approach towards the full gene content of the Drosophila genome.</title>
        <authorList>
            <person name="Hild M."/>
            <person name="Beckmann B."/>
            <person name="Haas S.A."/>
            <person name="Koch B."/>
            <person name="Solovyev V."/>
            <person name="Busold C."/>
            <person name="Fellenberg K."/>
            <person name="Boutros M."/>
            <person name="Vingron M."/>
            <person name="Sauer F."/>
            <person name="Hoheisel J.D."/>
            <person name="Paro R."/>
        </authorList>
    </citation>
    <scope>NUCLEOTIDE SEQUENCE</scope>
</reference>
<dbReference type="Gene3D" id="3.30.70.330">
    <property type="match status" value="1"/>
</dbReference>
<evidence type="ECO:0000313" key="4">
    <source>
        <dbReference type="EMBL" id="DAA02969.1"/>
    </source>
</evidence>
<evidence type="ECO:0000256" key="2">
    <source>
        <dbReference type="SAM" id="MobiDB-lite"/>
    </source>
</evidence>
<keyword evidence="1" id="KW-0694">RNA-binding</keyword>
<feature type="region of interest" description="Disordered" evidence="2">
    <location>
        <begin position="154"/>
        <end position="200"/>
    </location>
</feature>
<protein>
    <submittedName>
        <fullName evidence="4">HDC10029</fullName>
    </submittedName>
</protein>
<accession>Q6IL92</accession>
<dbReference type="InterPro" id="IPR012677">
    <property type="entry name" value="Nucleotide-bd_a/b_plait_sf"/>
</dbReference>
<organism evidence="4">
    <name type="scientific">Drosophila melanogaster</name>
    <name type="common">Fruit fly</name>
    <dbReference type="NCBI Taxonomy" id="7227"/>
    <lineage>
        <taxon>Eukaryota</taxon>
        <taxon>Metazoa</taxon>
        <taxon>Ecdysozoa</taxon>
        <taxon>Arthropoda</taxon>
        <taxon>Hexapoda</taxon>
        <taxon>Insecta</taxon>
        <taxon>Pterygota</taxon>
        <taxon>Neoptera</taxon>
        <taxon>Endopterygota</taxon>
        <taxon>Diptera</taxon>
        <taxon>Brachycera</taxon>
        <taxon>Muscomorpha</taxon>
        <taxon>Ephydroidea</taxon>
        <taxon>Drosophilidae</taxon>
        <taxon>Drosophila</taxon>
        <taxon>Sophophora</taxon>
    </lineage>
</organism>
<dbReference type="GO" id="GO:0003723">
    <property type="term" value="F:RNA binding"/>
    <property type="evidence" value="ECO:0007669"/>
    <property type="project" value="UniProtKB-KW"/>
</dbReference>
<proteinExistence type="predicted"/>
<dbReference type="AlphaFoldDB" id="Q6IL92"/>
<dbReference type="InterPro" id="IPR035979">
    <property type="entry name" value="RBD_domain_sf"/>
</dbReference>